<sequence length="114" mass="12977">MLLRSYRWSPMLIWCGGVVVVGLCGGVSYCLEFVVSFVCVCVIKAFGIIVVLDKKLVSFRIRSMMKMESGLGNRIEFKSISKERYEDGSMGFYPRRDMKMVQWDFILALENGGP</sequence>
<name>A0A8S9S323_BRACR</name>
<gene>
    <name evidence="2" type="ORF">F2Q69_00027150</name>
</gene>
<evidence type="ECO:0008006" key="4">
    <source>
        <dbReference type="Google" id="ProtNLM"/>
    </source>
</evidence>
<reference evidence="2" key="1">
    <citation type="submission" date="2019-12" db="EMBL/GenBank/DDBJ databases">
        <title>Genome sequencing and annotation of Brassica cretica.</title>
        <authorList>
            <person name="Studholme D.J."/>
            <person name="Sarris P."/>
        </authorList>
    </citation>
    <scope>NUCLEOTIDE SEQUENCE</scope>
    <source>
        <strain evidence="2">PFS-109/04</strain>
        <tissue evidence="2">Leaf</tissue>
    </source>
</reference>
<accession>A0A8S9S323</accession>
<comment type="caution">
    <text evidence="2">The sequence shown here is derived from an EMBL/GenBank/DDBJ whole genome shotgun (WGS) entry which is preliminary data.</text>
</comment>
<protein>
    <recommendedName>
        <fullName evidence="4">Transmembrane protein</fullName>
    </recommendedName>
</protein>
<keyword evidence="1" id="KW-0472">Membrane</keyword>
<feature type="transmembrane region" description="Helical" evidence="1">
    <location>
        <begin position="35"/>
        <end position="57"/>
    </location>
</feature>
<proteinExistence type="predicted"/>
<evidence type="ECO:0000313" key="3">
    <source>
        <dbReference type="Proteomes" id="UP000712600"/>
    </source>
</evidence>
<dbReference type="AlphaFoldDB" id="A0A8S9S323"/>
<keyword evidence="1" id="KW-1133">Transmembrane helix</keyword>
<feature type="transmembrane region" description="Helical" evidence="1">
    <location>
        <begin position="12"/>
        <end position="29"/>
    </location>
</feature>
<evidence type="ECO:0000256" key="1">
    <source>
        <dbReference type="SAM" id="Phobius"/>
    </source>
</evidence>
<evidence type="ECO:0000313" key="2">
    <source>
        <dbReference type="EMBL" id="KAF3588011.1"/>
    </source>
</evidence>
<keyword evidence="1" id="KW-0812">Transmembrane</keyword>
<dbReference type="EMBL" id="QGKX02000088">
    <property type="protein sequence ID" value="KAF3588011.1"/>
    <property type="molecule type" value="Genomic_DNA"/>
</dbReference>
<dbReference type="Proteomes" id="UP000712600">
    <property type="component" value="Unassembled WGS sequence"/>
</dbReference>
<organism evidence="2 3">
    <name type="scientific">Brassica cretica</name>
    <name type="common">Mustard</name>
    <dbReference type="NCBI Taxonomy" id="69181"/>
    <lineage>
        <taxon>Eukaryota</taxon>
        <taxon>Viridiplantae</taxon>
        <taxon>Streptophyta</taxon>
        <taxon>Embryophyta</taxon>
        <taxon>Tracheophyta</taxon>
        <taxon>Spermatophyta</taxon>
        <taxon>Magnoliopsida</taxon>
        <taxon>eudicotyledons</taxon>
        <taxon>Gunneridae</taxon>
        <taxon>Pentapetalae</taxon>
        <taxon>rosids</taxon>
        <taxon>malvids</taxon>
        <taxon>Brassicales</taxon>
        <taxon>Brassicaceae</taxon>
        <taxon>Brassiceae</taxon>
        <taxon>Brassica</taxon>
    </lineage>
</organism>